<proteinExistence type="predicted"/>
<name>A0A368BML9_9GAMM</name>
<feature type="transmembrane region" description="Helical" evidence="1">
    <location>
        <begin position="85"/>
        <end position="101"/>
    </location>
</feature>
<dbReference type="Proteomes" id="UP000252147">
    <property type="component" value="Unassembled WGS sequence"/>
</dbReference>
<feature type="transmembrane region" description="Helical" evidence="1">
    <location>
        <begin position="122"/>
        <end position="141"/>
    </location>
</feature>
<gene>
    <name evidence="2" type="ORF">DBW97_03540</name>
</gene>
<feature type="transmembrane region" description="Helical" evidence="1">
    <location>
        <begin position="12"/>
        <end position="29"/>
    </location>
</feature>
<evidence type="ECO:0000313" key="2">
    <source>
        <dbReference type="EMBL" id="RCL38117.1"/>
    </source>
</evidence>
<evidence type="ECO:0000313" key="3">
    <source>
        <dbReference type="Proteomes" id="UP000252147"/>
    </source>
</evidence>
<protein>
    <submittedName>
        <fullName evidence="2">Uncharacterized protein</fullName>
    </submittedName>
</protein>
<organism evidence="2 3">
    <name type="scientific">SAR86 cluster bacterium</name>
    <dbReference type="NCBI Taxonomy" id="2030880"/>
    <lineage>
        <taxon>Bacteria</taxon>
        <taxon>Pseudomonadati</taxon>
        <taxon>Pseudomonadota</taxon>
        <taxon>Gammaproteobacteria</taxon>
        <taxon>SAR86 cluster</taxon>
    </lineage>
</organism>
<keyword evidence="1" id="KW-0472">Membrane</keyword>
<reference evidence="2 3" key="1">
    <citation type="journal article" date="2018" name="Microbiome">
        <title>Fine metagenomic profile of the Mediterranean stratified and mixed water columns revealed by assembly and recruitment.</title>
        <authorList>
            <person name="Haro-Moreno J.M."/>
            <person name="Lopez-Perez M."/>
            <person name="De La Torre J.R."/>
            <person name="Picazo A."/>
            <person name="Camacho A."/>
            <person name="Rodriguez-Valera F."/>
        </authorList>
    </citation>
    <scope>NUCLEOTIDE SEQUENCE [LARGE SCALE GENOMIC DNA]</scope>
    <source>
        <strain evidence="2">MED-G83</strain>
    </source>
</reference>
<keyword evidence="1" id="KW-0812">Transmembrane</keyword>
<dbReference type="EMBL" id="QOPD01000005">
    <property type="protein sequence ID" value="RCL38117.1"/>
    <property type="molecule type" value="Genomic_DNA"/>
</dbReference>
<feature type="transmembrane region" description="Helical" evidence="1">
    <location>
        <begin position="161"/>
        <end position="180"/>
    </location>
</feature>
<feature type="transmembrane region" description="Helical" evidence="1">
    <location>
        <begin position="49"/>
        <end position="73"/>
    </location>
</feature>
<accession>A0A368BML9</accession>
<comment type="caution">
    <text evidence="2">The sequence shown here is derived from an EMBL/GenBank/DDBJ whole genome shotgun (WGS) entry which is preliminary data.</text>
</comment>
<sequence>MNFLLRDSIVAGLFYFTTFFFWVTLIVPLEQDFLQTTGSLLYLPAAGRILPVLFFGIKTIPALFLSSLIAWNFFWPYELYEFRNLGLFISYSAILVAWGIFKYLDAEISFDSKLKLSNWRHLVLFILLCSLLNGLLDGAFYSTDVDIINPLISLRFFVGDVTGTIFILLFCMLIISAFDIKRN</sequence>
<evidence type="ECO:0000256" key="1">
    <source>
        <dbReference type="SAM" id="Phobius"/>
    </source>
</evidence>
<keyword evidence="1" id="KW-1133">Transmembrane helix</keyword>
<dbReference type="AlphaFoldDB" id="A0A368BML9"/>